<gene>
    <name evidence="3" type="ORF">BT67DRAFT_290284</name>
</gene>
<keyword evidence="2" id="KW-0812">Transmembrane</keyword>
<sequence>MSLAGVSSPRSRDLTAGKPHRDGKMKHPHRWHASSCSSSGQQALEYRSVGTGRNTRRGGLPGRLGQTTVQRQARDKGVSILNENDSEAALTGFGGLESPSRRSRSRSRTAGGSGPGDLVASFATPVLALFILVVLAIAPWIERLAKNRHIHGHILELFLIPGLVR</sequence>
<keyword evidence="2" id="KW-0472">Membrane</keyword>
<feature type="transmembrane region" description="Helical" evidence="2">
    <location>
        <begin position="118"/>
        <end position="141"/>
    </location>
</feature>
<reference evidence="3" key="2">
    <citation type="submission" date="2023-05" db="EMBL/GenBank/DDBJ databases">
        <authorList>
            <consortium name="Lawrence Berkeley National Laboratory"/>
            <person name="Steindorff A."/>
            <person name="Hensen N."/>
            <person name="Bonometti L."/>
            <person name="Westerberg I."/>
            <person name="Brannstrom I.O."/>
            <person name="Guillou S."/>
            <person name="Cros-Aarteil S."/>
            <person name="Calhoun S."/>
            <person name="Haridas S."/>
            <person name="Kuo A."/>
            <person name="Mondo S."/>
            <person name="Pangilinan J."/>
            <person name="Riley R."/>
            <person name="Labutti K."/>
            <person name="Andreopoulos B."/>
            <person name="Lipzen A."/>
            <person name="Chen C."/>
            <person name="Yanf M."/>
            <person name="Daum C."/>
            <person name="Ng V."/>
            <person name="Clum A."/>
            <person name="Ohm R."/>
            <person name="Martin F."/>
            <person name="Silar P."/>
            <person name="Natvig D."/>
            <person name="Lalanne C."/>
            <person name="Gautier V."/>
            <person name="Ament-Velasquez S.L."/>
            <person name="Kruys A."/>
            <person name="Hutchinson M.I."/>
            <person name="Powell A.J."/>
            <person name="Barry K."/>
            <person name="Miller A.N."/>
            <person name="Grigoriev I.V."/>
            <person name="Debuchy R."/>
            <person name="Gladieux P."/>
            <person name="Thoren M.H."/>
            <person name="Johannesson H."/>
        </authorList>
    </citation>
    <scope>NUCLEOTIDE SEQUENCE</scope>
    <source>
        <strain evidence="3">CBS 123565</strain>
    </source>
</reference>
<evidence type="ECO:0000313" key="3">
    <source>
        <dbReference type="EMBL" id="KAK4135053.1"/>
    </source>
</evidence>
<reference evidence="3" key="1">
    <citation type="journal article" date="2023" name="Mol. Phylogenet. Evol.">
        <title>Genome-scale phylogeny and comparative genomics of the fungal order Sordariales.</title>
        <authorList>
            <person name="Hensen N."/>
            <person name="Bonometti L."/>
            <person name="Westerberg I."/>
            <person name="Brannstrom I.O."/>
            <person name="Guillou S."/>
            <person name="Cros-Aarteil S."/>
            <person name="Calhoun S."/>
            <person name="Haridas S."/>
            <person name="Kuo A."/>
            <person name="Mondo S."/>
            <person name="Pangilinan J."/>
            <person name="Riley R."/>
            <person name="LaButti K."/>
            <person name="Andreopoulos B."/>
            <person name="Lipzen A."/>
            <person name="Chen C."/>
            <person name="Yan M."/>
            <person name="Daum C."/>
            <person name="Ng V."/>
            <person name="Clum A."/>
            <person name="Steindorff A."/>
            <person name="Ohm R.A."/>
            <person name="Martin F."/>
            <person name="Silar P."/>
            <person name="Natvig D.O."/>
            <person name="Lalanne C."/>
            <person name="Gautier V."/>
            <person name="Ament-Velasquez S.L."/>
            <person name="Kruys A."/>
            <person name="Hutchinson M.I."/>
            <person name="Powell A.J."/>
            <person name="Barry K."/>
            <person name="Miller A.N."/>
            <person name="Grigoriev I.V."/>
            <person name="Debuchy R."/>
            <person name="Gladieux P."/>
            <person name="Hiltunen Thoren M."/>
            <person name="Johannesson H."/>
        </authorList>
    </citation>
    <scope>NUCLEOTIDE SEQUENCE</scope>
    <source>
        <strain evidence="3">CBS 123565</strain>
    </source>
</reference>
<comment type="caution">
    <text evidence="3">The sequence shown here is derived from an EMBL/GenBank/DDBJ whole genome shotgun (WGS) entry which is preliminary data.</text>
</comment>
<name>A0AAN6ZEM0_9PEZI</name>
<feature type="region of interest" description="Disordered" evidence="1">
    <location>
        <begin position="1"/>
        <end position="115"/>
    </location>
</feature>
<keyword evidence="2" id="KW-1133">Transmembrane helix</keyword>
<proteinExistence type="predicted"/>
<dbReference type="Proteomes" id="UP001304895">
    <property type="component" value="Unassembled WGS sequence"/>
</dbReference>
<evidence type="ECO:0000256" key="1">
    <source>
        <dbReference type="SAM" id="MobiDB-lite"/>
    </source>
</evidence>
<evidence type="ECO:0000313" key="4">
    <source>
        <dbReference type="Proteomes" id="UP001304895"/>
    </source>
</evidence>
<keyword evidence="4" id="KW-1185">Reference proteome</keyword>
<evidence type="ECO:0000256" key="2">
    <source>
        <dbReference type="SAM" id="Phobius"/>
    </source>
</evidence>
<dbReference type="EMBL" id="MU853407">
    <property type="protein sequence ID" value="KAK4135053.1"/>
    <property type="molecule type" value="Genomic_DNA"/>
</dbReference>
<feature type="compositionally biased region" description="Basic and acidic residues" evidence="1">
    <location>
        <begin position="10"/>
        <end position="22"/>
    </location>
</feature>
<protein>
    <submittedName>
        <fullName evidence="3">Uncharacterized protein</fullName>
    </submittedName>
</protein>
<dbReference type="AlphaFoldDB" id="A0AAN6ZEM0"/>
<accession>A0AAN6ZEM0</accession>
<organism evidence="3 4">
    <name type="scientific">Trichocladium antarcticum</name>
    <dbReference type="NCBI Taxonomy" id="1450529"/>
    <lineage>
        <taxon>Eukaryota</taxon>
        <taxon>Fungi</taxon>
        <taxon>Dikarya</taxon>
        <taxon>Ascomycota</taxon>
        <taxon>Pezizomycotina</taxon>
        <taxon>Sordariomycetes</taxon>
        <taxon>Sordariomycetidae</taxon>
        <taxon>Sordariales</taxon>
        <taxon>Chaetomiaceae</taxon>
        <taxon>Trichocladium</taxon>
    </lineage>
</organism>
<feature type="compositionally biased region" description="Basic residues" evidence="1">
    <location>
        <begin position="23"/>
        <end position="32"/>
    </location>
</feature>